<dbReference type="HOGENOM" id="CLU_1064613_0_0_7"/>
<reference evidence="1 2" key="1">
    <citation type="journal article" date="2015" name="Genome Announc.">
        <title>Genomes of Geoalkalibacter ferrihydriticus Z-0531T and Geoalkalibacter subterraneus Red1T, Two Haloalkaliphilic Metal-Reducing Deltaproteobacteria.</title>
        <authorList>
            <person name="Badalamenti J.P."/>
            <person name="Krajmalnik-Brown R."/>
            <person name="Torres C.I."/>
            <person name="Bond D.R."/>
        </authorList>
    </citation>
    <scope>NUCLEOTIDE SEQUENCE [LARGE SCALE GENOMIC DNA]</scope>
    <source>
        <strain evidence="1 2">Red1</strain>
        <plasmid evidence="2">Plasmid pGSUB1</plasmid>
    </source>
</reference>
<dbReference type="Pfam" id="PF06122">
    <property type="entry name" value="TraH"/>
    <property type="match status" value="1"/>
</dbReference>
<dbReference type="Proteomes" id="UP000035036">
    <property type="component" value="Plasmid pGSUB1"/>
</dbReference>
<organism evidence="1 2">
    <name type="scientific">Geoalkalibacter subterraneus</name>
    <dbReference type="NCBI Taxonomy" id="483547"/>
    <lineage>
        <taxon>Bacteria</taxon>
        <taxon>Pseudomonadati</taxon>
        <taxon>Thermodesulfobacteriota</taxon>
        <taxon>Desulfuromonadia</taxon>
        <taxon>Desulfuromonadales</taxon>
        <taxon>Geoalkalibacteraceae</taxon>
        <taxon>Geoalkalibacter</taxon>
    </lineage>
</organism>
<protein>
    <submittedName>
        <fullName evidence="1">Uncharacterized protein</fullName>
    </submittedName>
</protein>
<dbReference type="EMBL" id="CP010312">
    <property type="protein sequence ID" value="AJF08101.1"/>
    <property type="molecule type" value="Genomic_DNA"/>
</dbReference>
<keyword evidence="1" id="KW-0614">Plasmid</keyword>
<dbReference type="InterPro" id="IPR010927">
    <property type="entry name" value="T4SS_TraH"/>
</dbReference>
<proteinExistence type="predicted"/>
<geneLocation type="plasmid" evidence="1 2">
    <name>pGSUB1</name>
</geneLocation>
<accession>A0A0B5FWX0</accession>
<keyword evidence="2" id="KW-1185">Reference proteome</keyword>
<name>A0A0B5FWX0_9BACT</name>
<dbReference type="KEGG" id="gsb:GSUB_16445"/>
<evidence type="ECO:0000313" key="2">
    <source>
        <dbReference type="Proteomes" id="UP000035036"/>
    </source>
</evidence>
<evidence type="ECO:0000313" key="1">
    <source>
        <dbReference type="EMBL" id="AJF08101.1"/>
    </source>
</evidence>
<dbReference type="AlphaFoldDB" id="A0A0B5FWX0"/>
<gene>
    <name evidence="1" type="ORF">GSUB_16445</name>
</gene>
<sequence>MLGNIAWASLTESPTLGGSAVISWASHGDKEMAKIIMSLTGSLVITAEQDSDTDKEAPKVEEWIPILNIKDVLGSTKIERPNLSIYSCPDDDCMEKATEQMAIPTMVDRVSTMFFGESGSIGIVEKFITNQGSLSDEEMAFMEAIPIHGKRIRDLAIVSPGGARYYAKSAIETIAAELVDEFIATAIRSIRKAAHAHSYEMNTSFLKKLAEHEDKILAEIKEYRNQVVYSGALDQIYEGIRNSGEKKKLQMEPPTETKSNK</sequence>